<sequence length="1223" mass="136190">MGVPALFRWLSKKYPKVVEQVIEDVPGQNQVEGGTEEIPIDMSQRNPNGMEFDNLYLDMNGIVHPCTHPEGKKPPETEAEMMIEVFKYTERVVNMVRPRKLLMIAIDGVAPRAKMNQQRSRRFRASQEAKVKEEEKQALIEEFIQQGKELPEEYKTDKKAWDSNAITPGTPFMTLLTESLRYWIIYKMNTDKGWSQIQVILSDASVPGEGEHKIMDFVRRQRTQPSYDPNTKHVIYGLDADLIMLSLATHEPHFKVLREDVFSDQKKGKGCYTCGQPGHHSSQCQGKPKEKVDEHDTQSKPIERKPFIFLDVKILREYLAIELNLGGLPFPFDLERAIDDWVLLIFFVGNDFLPHLPSLEIREGAIDTLLKIWKTNLARMGGYLTDCGELNLKRTEIILEGLASREDDIFRRRREAEERQDQASKRRKIDSDNRQVHIKSSSTNRPQPTVSNQGTPSTLNLPSKPAIPSGNLGQTAVSGIPGLGTTSLSMMSNSDVIKNRFAIRTANMDAAAMLRAELSGTLELPTSSASVDDTPKPSTETSDVTQAESPTQAESTTQVESTTQAESAAPLEAQNPSDPNPTTLETSPSKPSEVGDLEESTDKIQENAASQDPPVGLVEGEADSTIKPATPVHQKRKADELESTDTVIGPIEDSVVLSEDEDEEEAPGDVSVFVPGEPSRPAPLKMLGNNMVEQDDTVKLWEPGYRGRYFRQKFGIELDDEIEKRKIVKYYVEGLAWVLAYYYQGCQSWQWFYPYHYSPFASDFTNLEELEIKFNLGQPFKPYEQLMGVFPTASRSHIPEVYHELMLKDDSPIKDFYPEDFEIDMNGKKMLWQGIALLPFIEQDRLLTSMKACEDNLKAEDKIRNEPGHVVMFCGEAHPQYENFCKIYQKRDNKEAVTLDPARANGVFGSALPDPDCIPGSTFYSPLPTVGLPDISNDKSIFARFFVASQLVPHRSLLLSGVNLERSTLNNHDREVTRRGGSQAQGGNQHHGSDGFHQQRRDFGDGPGIINHYQNHHHSNPGGGGGGGGHWNGHQQPSRQGWGHAFRNEQPQSNNGHHRDFINRPPAHQQQPQHYPQPHNGYPQGGNHHPQTGSPYGLPTSFGSTNGRGGGGYRPPYGGGGGPTPAPPPQQYYSPPVNNNGSGYIPPVRYGGTGVGGGGPPPQRFIPSFPLPGQPSSTHYSRPGYRPPGILPAVTRMVPNYPSNPHNSNPPPPPHDHSSSSGR</sequence>
<reference evidence="2" key="2">
    <citation type="journal article" date="2018" name="Mol. Plant Microbe Interact.">
        <title>Genome sequence resources for the wheat stripe rust pathogen (Puccinia striiformis f. sp. tritici) and the barley stripe rust pathogen (Puccinia striiformis f. sp. hordei).</title>
        <authorList>
            <person name="Xia C."/>
            <person name="Wang M."/>
            <person name="Yin C."/>
            <person name="Cornejo O.E."/>
            <person name="Hulbert S.H."/>
            <person name="Chen X."/>
        </authorList>
    </citation>
    <scope>NUCLEOTIDE SEQUENCE [LARGE SCALE GENOMIC DNA]</scope>
    <source>
        <strain evidence="2">93-210</strain>
    </source>
</reference>
<evidence type="ECO:0000313" key="2">
    <source>
        <dbReference type="Proteomes" id="UP001060170"/>
    </source>
</evidence>
<accession>A0ACC0DSG8</accession>
<protein>
    <submittedName>
        <fullName evidence="1">Uncharacterized protein</fullName>
    </submittedName>
</protein>
<comment type="caution">
    <text evidence="1">The sequence shown here is derived from an EMBL/GenBank/DDBJ whole genome shotgun (WGS) entry which is preliminary data.</text>
</comment>
<reference evidence="1 2" key="3">
    <citation type="journal article" date="2022" name="Microbiol. Spectr.">
        <title>Folding features and dynamics of 3D genome architecture in plant fungal pathogens.</title>
        <authorList>
            <person name="Xia C."/>
        </authorList>
    </citation>
    <scope>NUCLEOTIDE SEQUENCE [LARGE SCALE GENOMIC DNA]</scope>
    <source>
        <strain evidence="1 2">93-210</strain>
    </source>
</reference>
<gene>
    <name evidence="1" type="ORF">MJO28_015415</name>
</gene>
<dbReference type="Proteomes" id="UP001060170">
    <property type="component" value="Chromosome 16"/>
</dbReference>
<keyword evidence="2" id="KW-1185">Reference proteome</keyword>
<organism evidence="1 2">
    <name type="scientific">Puccinia striiformis f. sp. tritici</name>
    <dbReference type="NCBI Taxonomy" id="168172"/>
    <lineage>
        <taxon>Eukaryota</taxon>
        <taxon>Fungi</taxon>
        <taxon>Dikarya</taxon>
        <taxon>Basidiomycota</taxon>
        <taxon>Pucciniomycotina</taxon>
        <taxon>Pucciniomycetes</taxon>
        <taxon>Pucciniales</taxon>
        <taxon>Pucciniaceae</taxon>
        <taxon>Puccinia</taxon>
    </lineage>
</organism>
<dbReference type="EMBL" id="CM045880">
    <property type="protein sequence ID" value="KAI7938495.1"/>
    <property type="molecule type" value="Genomic_DNA"/>
</dbReference>
<evidence type="ECO:0000313" key="1">
    <source>
        <dbReference type="EMBL" id="KAI7938495.1"/>
    </source>
</evidence>
<proteinExistence type="predicted"/>
<reference evidence="2" key="1">
    <citation type="journal article" date="2018" name="BMC Genomics">
        <title>Genomic insights into host adaptation between the wheat stripe rust pathogen (Puccinia striiformis f. sp. tritici) and the barley stripe rust pathogen (Puccinia striiformis f. sp. hordei).</title>
        <authorList>
            <person name="Xia C."/>
            <person name="Wang M."/>
            <person name="Yin C."/>
            <person name="Cornejo O.E."/>
            <person name="Hulbert S.H."/>
            <person name="Chen X."/>
        </authorList>
    </citation>
    <scope>NUCLEOTIDE SEQUENCE [LARGE SCALE GENOMIC DNA]</scope>
    <source>
        <strain evidence="2">93-210</strain>
    </source>
</reference>
<name>A0ACC0DSG8_9BASI</name>